<name>A0ABR7IN78_9CLOT</name>
<evidence type="ECO:0000259" key="2">
    <source>
        <dbReference type="Pfam" id="PF25425"/>
    </source>
</evidence>
<proteinExistence type="predicted"/>
<comment type="caution">
    <text evidence="3">The sequence shown here is derived from an EMBL/GenBank/DDBJ whole genome shotgun (WGS) entry which is preliminary data.</text>
</comment>
<dbReference type="InterPro" id="IPR057359">
    <property type="entry name" value="YfjL_N"/>
</dbReference>
<dbReference type="RefSeq" id="WP_186995869.1">
    <property type="nucleotide sequence ID" value="NZ_JACOQK010000001.1"/>
</dbReference>
<feature type="domain" description="YfjL-like C-terminal" evidence="1">
    <location>
        <begin position="106"/>
        <end position="211"/>
    </location>
</feature>
<feature type="domain" description="YfjL-like N-terminal" evidence="2">
    <location>
        <begin position="5"/>
        <end position="76"/>
    </location>
</feature>
<evidence type="ECO:0000313" key="4">
    <source>
        <dbReference type="Proteomes" id="UP000649151"/>
    </source>
</evidence>
<protein>
    <submittedName>
        <fullName evidence="3">DUF3139 domain-containing protein</fullName>
    </submittedName>
</protein>
<evidence type="ECO:0000259" key="1">
    <source>
        <dbReference type="Pfam" id="PF24911"/>
    </source>
</evidence>
<reference evidence="3 4" key="1">
    <citation type="submission" date="2020-08" db="EMBL/GenBank/DDBJ databases">
        <title>Genome public.</title>
        <authorList>
            <person name="Liu C."/>
            <person name="Sun Q."/>
        </authorList>
    </citation>
    <scope>NUCLEOTIDE SEQUENCE [LARGE SCALE GENOMIC DNA]</scope>
    <source>
        <strain evidence="3 4">NSJ-27</strain>
    </source>
</reference>
<accession>A0ABR7IN78</accession>
<sequence length="227" mass="26194">MKKTKRIVLLVISVIWVISSTGCYLMAKGNPIRYFQAKREIQTYIEKHYGKEIVMGELSYTSKTNTFYASVTEADDSRNHSSIVYYPTGEIGDYYQFDIQSRMEEEVSSMIYTFLNTQMQLTQEDITINTLLELPPFQYQLDSSYDPNIPVTIQIELNQEFSSKEDYIATAIPLIQKLQILGIPIENAKLYSYLPEDGNSCYQTELTSFEATEEEMVSHTKIVTIKK</sequence>
<dbReference type="Pfam" id="PF25425">
    <property type="entry name" value="YfjL_N"/>
    <property type="match status" value="1"/>
</dbReference>
<dbReference type="PROSITE" id="PS51257">
    <property type="entry name" value="PROKAR_LIPOPROTEIN"/>
    <property type="match status" value="1"/>
</dbReference>
<organism evidence="3 4">
    <name type="scientific">Clostridium facile</name>
    <dbReference type="NCBI Taxonomy" id="2763035"/>
    <lineage>
        <taxon>Bacteria</taxon>
        <taxon>Bacillati</taxon>
        <taxon>Bacillota</taxon>
        <taxon>Clostridia</taxon>
        <taxon>Eubacteriales</taxon>
        <taxon>Clostridiaceae</taxon>
        <taxon>Clostridium</taxon>
    </lineage>
</organism>
<dbReference type="Proteomes" id="UP000649151">
    <property type="component" value="Unassembled WGS sequence"/>
</dbReference>
<keyword evidence="4" id="KW-1185">Reference proteome</keyword>
<evidence type="ECO:0000313" key="3">
    <source>
        <dbReference type="EMBL" id="MBC5786583.1"/>
    </source>
</evidence>
<dbReference type="InterPro" id="IPR056905">
    <property type="entry name" value="YfjL_C"/>
</dbReference>
<gene>
    <name evidence="3" type="ORF">H8Z77_00890</name>
</gene>
<dbReference type="EMBL" id="JACOQK010000001">
    <property type="protein sequence ID" value="MBC5786583.1"/>
    <property type="molecule type" value="Genomic_DNA"/>
</dbReference>
<dbReference type="Pfam" id="PF24911">
    <property type="entry name" value="YfjL_C"/>
    <property type="match status" value="1"/>
</dbReference>